<organism evidence="4 5">
    <name type="scientific">Phocaeicola vulgatus str. 3975 RP4</name>
    <dbReference type="NCBI Taxonomy" id="1339352"/>
    <lineage>
        <taxon>Bacteria</taxon>
        <taxon>Pseudomonadati</taxon>
        <taxon>Bacteroidota</taxon>
        <taxon>Bacteroidia</taxon>
        <taxon>Bacteroidales</taxon>
        <taxon>Bacteroidaceae</taxon>
        <taxon>Phocaeicola</taxon>
    </lineage>
</organism>
<dbReference type="PATRIC" id="fig|1339352.3.peg.3757"/>
<reference evidence="4 5" key="1">
    <citation type="submission" date="2014-04" db="EMBL/GenBank/DDBJ databases">
        <authorList>
            <person name="Sears C."/>
            <person name="Carroll K."/>
            <person name="Sack B.R."/>
            <person name="Qadri F."/>
            <person name="Myers L.L."/>
            <person name="Chung G.-T."/>
            <person name="Escheverria P."/>
            <person name="Fraser C.M."/>
            <person name="Sadzewicz L."/>
            <person name="Shefchek K.A."/>
            <person name="Tallon L."/>
            <person name="Das S.P."/>
            <person name="Daugherty S."/>
            <person name="Mongodin E.F."/>
        </authorList>
    </citation>
    <scope>NUCLEOTIDE SEQUENCE [LARGE SCALE GENOMIC DNA]</scope>
    <source>
        <strain evidence="4 5">3975 RP4</strain>
    </source>
</reference>
<evidence type="ECO:0000256" key="1">
    <source>
        <dbReference type="PROSITE-ProRule" id="PRU01360"/>
    </source>
</evidence>
<comment type="subcellular location">
    <subcellularLocation>
        <location evidence="1">Cell outer membrane</location>
        <topology evidence="1">Multi-pass membrane protein</topology>
    </subcellularLocation>
</comment>
<evidence type="ECO:0000313" key="4">
    <source>
        <dbReference type="EMBL" id="KDS45308.1"/>
    </source>
</evidence>
<dbReference type="Gene3D" id="2.170.130.10">
    <property type="entry name" value="TonB-dependent receptor, plug domain"/>
    <property type="match status" value="1"/>
</dbReference>
<keyword evidence="1" id="KW-0472">Membrane</keyword>
<sequence length="949" mass="106734">MRKNRLIIPALLAFLSLQGYAQELNDSITSGKPAKYSDEVVEIGYHKAQRLEESTSSISTVYNEDFNKRSAKNIANSLFGYGTGLTTLQGSGRYADAEPTFFIRGLQSLSTNNPLILVDGIERDITDVTPEEVETVTILKDAAAVAIYGHKGINGVVNITTKRGIYNTREIKFTYDHGFGWQARKPKFVDSYSYANAMNEALANDGLTARYTQDELNAFRSGQYPYLYANVDWLGETYRDMDATNIYNISFRGGASKFRYYAMANLTTNKGFIANPYMNDGYSTQDQYSRANLRTNLDIDLTEKTKLKLNVLGILSETRTPGANGQGGANLWDMIYTLPSAAFPARLENGTWGGSATWAGTKNPLAVSQAAAYTKFHERTLFADMTLTQDLSSITPGLGASGMLSYDNYAQYWENHSKTFVYGSNSVTAWENGVPSSTTYYTDGKESSMSSDAKCIAFTRVFNFAATLFYDKQINKDNKIYSQLKWDYEYRNTKGTDQTWYRQNASFYTHYGYKDKYFADLSVVASASNKLAPGHQWSISPTVGLAWVMSKENFMKDLFWINFMKLRASFGVINTDRLPLDDDSEVTNYWEQTYGGGGYYPFDTNYSVGTQSWSLGRLASLNSTHEKAYKYNLGLDASMFNGLDVSFDAYYERRSDIWVSSSGHYSSVLGFTAPYENGGIVDSWGVEIGANYRKKIADITLNIGANFALAKNEIIEQMEEPRMYDNLITTGKPLKQTYGMEVIGYFKDQADIENSPKQSFGDVKPGDIKYKDVNGDNIIDANDKVAIGHSTTAPEIYYSFNLGAEWKGLGFDAMFQGTGRYSAVLNTKSLYWPLINNTTISQEYYDNRWTPENQDAKYPRLSSQSNENNYQTNTLWLADRSFLKLRSIELYYKFPQIWVKKSKILSNAKIYVRGVDLLCFDKINIADPEVYGATYPLTRSVVAGLTIGF</sequence>
<dbReference type="Pfam" id="PF07715">
    <property type="entry name" value="Plug"/>
    <property type="match status" value="1"/>
</dbReference>
<comment type="similarity">
    <text evidence="1">Belongs to the TonB-dependent receptor family.</text>
</comment>
<dbReference type="InterPro" id="IPR023996">
    <property type="entry name" value="TonB-dep_OMP_SusC/RagA"/>
</dbReference>
<dbReference type="InterPro" id="IPR039426">
    <property type="entry name" value="TonB-dep_rcpt-like"/>
</dbReference>
<keyword evidence="1" id="KW-1134">Transmembrane beta strand</keyword>
<evidence type="ECO:0000259" key="3">
    <source>
        <dbReference type="Pfam" id="PF07715"/>
    </source>
</evidence>
<keyword evidence="1" id="KW-0813">Transport</keyword>
<comment type="caution">
    <text evidence="4">The sequence shown here is derived from an EMBL/GenBank/DDBJ whole genome shotgun (WGS) entry which is preliminary data.</text>
</comment>
<dbReference type="InterPro" id="IPR037066">
    <property type="entry name" value="Plug_dom_sf"/>
</dbReference>
<dbReference type="AlphaFoldDB" id="A0A069S4E5"/>
<dbReference type="RefSeq" id="WP_032953559.1">
    <property type="nucleotide sequence ID" value="NZ_JNHM01000146.1"/>
</dbReference>
<gene>
    <name evidence="4" type="ORF">M099_4004</name>
</gene>
<dbReference type="InterPro" id="IPR012910">
    <property type="entry name" value="Plug_dom"/>
</dbReference>
<feature type="chain" id="PRO_5001666053" evidence="2">
    <location>
        <begin position="22"/>
        <end position="949"/>
    </location>
</feature>
<dbReference type="Proteomes" id="UP000027661">
    <property type="component" value="Unassembled WGS sequence"/>
</dbReference>
<proteinExistence type="inferred from homology"/>
<feature type="signal peptide" evidence="2">
    <location>
        <begin position="1"/>
        <end position="21"/>
    </location>
</feature>
<accession>A0A069S4E5</accession>
<dbReference type="EMBL" id="JNHM01000146">
    <property type="protein sequence ID" value="KDS45308.1"/>
    <property type="molecule type" value="Genomic_DNA"/>
</dbReference>
<protein>
    <submittedName>
        <fullName evidence="4">TonB-linked outer membrane, SusC/RagA family protein</fullName>
    </submittedName>
</protein>
<dbReference type="PROSITE" id="PS52016">
    <property type="entry name" value="TONB_DEPENDENT_REC_3"/>
    <property type="match status" value="1"/>
</dbReference>
<name>A0A069S4E5_PHOVU</name>
<keyword evidence="2" id="KW-0732">Signal</keyword>
<feature type="domain" description="TonB-dependent receptor plug" evidence="3">
    <location>
        <begin position="51"/>
        <end position="156"/>
    </location>
</feature>
<dbReference type="GO" id="GO:0009279">
    <property type="term" value="C:cell outer membrane"/>
    <property type="evidence" value="ECO:0007669"/>
    <property type="project" value="UniProtKB-SubCell"/>
</dbReference>
<dbReference type="SUPFAM" id="SSF56935">
    <property type="entry name" value="Porins"/>
    <property type="match status" value="1"/>
</dbReference>
<dbReference type="NCBIfam" id="TIGR04056">
    <property type="entry name" value="OMP_RagA_SusC"/>
    <property type="match status" value="1"/>
</dbReference>
<evidence type="ECO:0000313" key="5">
    <source>
        <dbReference type="Proteomes" id="UP000027661"/>
    </source>
</evidence>
<keyword evidence="1" id="KW-0998">Cell outer membrane</keyword>
<keyword evidence="1" id="KW-0812">Transmembrane</keyword>
<evidence type="ECO:0000256" key="2">
    <source>
        <dbReference type="SAM" id="SignalP"/>
    </source>
</evidence>